<dbReference type="AlphaFoldDB" id="A0A934WUX7"/>
<accession>A0A934WUX7</accession>
<dbReference type="Proteomes" id="UP000611723">
    <property type="component" value="Unassembled WGS sequence"/>
</dbReference>
<evidence type="ECO:0000256" key="5">
    <source>
        <dbReference type="ARBA" id="ARBA00022842"/>
    </source>
</evidence>
<dbReference type="Gene3D" id="1.10.600.10">
    <property type="entry name" value="Farnesyl Diphosphate Synthase"/>
    <property type="match status" value="1"/>
</dbReference>
<dbReference type="SFLD" id="SFLDS00005">
    <property type="entry name" value="Isoprenoid_Synthase_Type_I"/>
    <property type="match status" value="1"/>
</dbReference>
<comment type="caution">
    <text evidence="7">The sequence shown here is derived from an EMBL/GenBank/DDBJ whole genome shotgun (WGS) entry which is preliminary data.</text>
</comment>
<evidence type="ECO:0000313" key="7">
    <source>
        <dbReference type="EMBL" id="MBK6263489.1"/>
    </source>
</evidence>
<evidence type="ECO:0000256" key="6">
    <source>
        <dbReference type="RuleBase" id="RU004466"/>
    </source>
</evidence>
<dbReference type="GO" id="GO:0008299">
    <property type="term" value="P:isoprenoid biosynthetic process"/>
    <property type="evidence" value="ECO:0007669"/>
    <property type="project" value="InterPro"/>
</dbReference>
<evidence type="ECO:0000256" key="2">
    <source>
        <dbReference type="ARBA" id="ARBA00006706"/>
    </source>
</evidence>
<dbReference type="EMBL" id="JAEQBW010000001">
    <property type="protein sequence ID" value="MBK6263489.1"/>
    <property type="molecule type" value="Genomic_DNA"/>
</dbReference>
<name>A0A934WUX7_9BACT</name>
<dbReference type="RefSeq" id="WP_201429183.1">
    <property type="nucleotide sequence ID" value="NZ_JAEQBW010000001.1"/>
</dbReference>
<keyword evidence="8" id="KW-1185">Reference proteome</keyword>
<dbReference type="SFLD" id="SFLDG01017">
    <property type="entry name" value="Polyprenyl_Transferase_Like"/>
    <property type="match status" value="1"/>
</dbReference>
<keyword evidence="3 6" id="KW-0808">Transferase</keyword>
<dbReference type="GO" id="GO:0046872">
    <property type="term" value="F:metal ion binding"/>
    <property type="evidence" value="ECO:0007669"/>
    <property type="project" value="UniProtKB-KW"/>
</dbReference>
<gene>
    <name evidence="7" type="ORF">JKA74_00465</name>
</gene>
<dbReference type="InterPro" id="IPR008949">
    <property type="entry name" value="Isoprenoid_synthase_dom_sf"/>
</dbReference>
<dbReference type="SUPFAM" id="SSF48576">
    <property type="entry name" value="Terpenoid synthases"/>
    <property type="match status" value="1"/>
</dbReference>
<keyword evidence="5" id="KW-0460">Magnesium</keyword>
<dbReference type="PANTHER" id="PTHR12001:SF85">
    <property type="entry name" value="SHORT CHAIN ISOPRENYL DIPHOSPHATE SYNTHASE"/>
    <property type="match status" value="1"/>
</dbReference>
<dbReference type="PROSITE" id="PS00444">
    <property type="entry name" value="POLYPRENYL_SYNTHASE_2"/>
    <property type="match status" value="1"/>
</dbReference>
<evidence type="ECO:0000256" key="3">
    <source>
        <dbReference type="ARBA" id="ARBA00022679"/>
    </source>
</evidence>
<dbReference type="InterPro" id="IPR000092">
    <property type="entry name" value="Polyprenyl_synt"/>
</dbReference>
<comment type="cofactor">
    <cofactor evidence="1">
        <name>Mg(2+)</name>
        <dbReference type="ChEBI" id="CHEBI:18420"/>
    </cofactor>
</comment>
<evidence type="ECO:0000256" key="4">
    <source>
        <dbReference type="ARBA" id="ARBA00022723"/>
    </source>
</evidence>
<evidence type="ECO:0000256" key="1">
    <source>
        <dbReference type="ARBA" id="ARBA00001946"/>
    </source>
</evidence>
<dbReference type="Pfam" id="PF00348">
    <property type="entry name" value="polyprenyl_synt"/>
    <property type="match status" value="1"/>
</dbReference>
<organism evidence="7 8">
    <name type="scientific">Marivirga aurantiaca</name>
    <dbReference type="NCBI Taxonomy" id="2802615"/>
    <lineage>
        <taxon>Bacteria</taxon>
        <taxon>Pseudomonadati</taxon>
        <taxon>Bacteroidota</taxon>
        <taxon>Cytophagia</taxon>
        <taxon>Cytophagales</taxon>
        <taxon>Marivirgaceae</taxon>
        <taxon>Marivirga</taxon>
    </lineage>
</organism>
<keyword evidence="4" id="KW-0479">Metal-binding</keyword>
<dbReference type="GO" id="GO:0004659">
    <property type="term" value="F:prenyltransferase activity"/>
    <property type="evidence" value="ECO:0007669"/>
    <property type="project" value="InterPro"/>
</dbReference>
<sequence length="326" mass="37351">MNKNIQQIIQNINLRIDQLSYGESPAELYDPIAYIMALGGKRMRPLLSVLAYQLYKSADDQTIDASLAVEIFHNFTLMHDDIMDEAPLRRGQVTVHEKWNAPVAILSGDVMLVRAYEQILNFCPPEKLPVVLRKFNRCAAEVCEGQQHDMNFEKRDIVSEEEYISMISQKTAVLLGFSLEFGAILADADKEDVEKLYQMGVNIGIGFQLMDDLLDVYADQSKFGKQVGGDIISNKKTYLLIKAKELAKGEDKELLDQWLSKTEFDKSEKVEAVKCIYQNLKIKELSEAKMDEYFQKGFANLESIKGNEKQKQLLSDFFHYLIKREH</sequence>
<protein>
    <submittedName>
        <fullName evidence="7">Polyprenyl synthetase family protein</fullName>
    </submittedName>
</protein>
<dbReference type="CDD" id="cd00685">
    <property type="entry name" value="Trans_IPPS_HT"/>
    <property type="match status" value="1"/>
</dbReference>
<evidence type="ECO:0000313" key="8">
    <source>
        <dbReference type="Proteomes" id="UP000611723"/>
    </source>
</evidence>
<dbReference type="PANTHER" id="PTHR12001">
    <property type="entry name" value="GERANYLGERANYL PYROPHOSPHATE SYNTHASE"/>
    <property type="match status" value="1"/>
</dbReference>
<dbReference type="PROSITE" id="PS00723">
    <property type="entry name" value="POLYPRENYL_SYNTHASE_1"/>
    <property type="match status" value="1"/>
</dbReference>
<dbReference type="InterPro" id="IPR033749">
    <property type="entry name" value="Polyprenyl_synt_CS"/>
</dbReference>
<comment type="similarity">
    <text evidence="2 6">Belongs to the FPP/GGPP synthase family.</text>
</comment>
<reference evidence="7" key="1">
    <citation type="submission" date="2021-01" db="EMBL/GenBank/DDBJ databases">
        <title>Marivirga aurantiaca sp. nov., isolated from intertidal surface sediments.</title>
        <authorList>
            <person name="Zhang M."/>
        </authorList>
    </citation>
    <scope>NUCLEOTIDE SEQUENCE</scope>
    <source>
        <strain evidence="7">S37H4</strain>
    </source>
</reference>
<proteinExistence type="inferred from homology"/>